<dbReference type="EMBL" id="CR382133">
    <property type="protein sequence ID" value="CAG84791.2"/>
    <property type="molecule type" value="Genomic_DNA"/>
</dbReference>
<keyword evidence="9" id="KW-0866">Nonsense-mediated mRNA decay</keyword>
<keyword evidence="5" id="KW-0507">mRNA processing</keyword>
<protein>
    <submittedName>
        <fullName evidence="13">DEHA2A11110p</fullName>
    </submittedName>
</protein>
<evidence type="ECO:0000256" key="2">
    <source>
        <dbReference type="ARBA" id="ARBA00004201"/>
    </source>
</evidence>
<dbReference type="InterPro" id="IPR000086">
    <property type="entry name" value="NUDIX_hydrolase_dom"/>
</dbReference>
<feature type="compositionally biased region" description="Basic and acidic residues" evidence="11">
    <location>
        <begin position="450"/>
        <end position="462"/>
    </location>
</feature>
<feature type="compositionally biased region" description="Basic and acidic residues" evidence="11">
    <location>
        <begin position="550"/>
        <end position="560"/>
    </location>
</feature>
<keyword evidence="7" id="KW-0378">Hydrolase</keyword>
<dbReference type="GO" id="GO:0000290">
    <property type="term" value="P:deadenylation-dependent decapping of nuclear-transcribed mRNA"/>
    <property type="evidence" value="ECO:0007669"/>
    <property type="project" value="InterPro"/>
</dbReference>
<dbReference type="Gene3D" id="1.10.10.1050">
    <property type="entry name" value="Dcp2, box A domain"/>
    <property type="match status" value="1"/>
</dbReference>
<feature type="domain" description="Nudix hydrolase" evidence="12">
    <location>
        <begin position="99"/>
        <end position="227"/>
    </location>
</feature>
<evidence type="ECO:0000259" key="12">
    <source>
        <dbReference type="PROSITE" id="PS51462"/>
    </source>
</evidence>
<dbReference type="FunFam" id="3.90.79.10:FF:000045">
    <property type="entry name" value="mRNA-decapping enzyme 2"/>
    <property type="match status" value="1"/>
</dbReference>
<feature type="compositionally biased region" description="Basic and acidic residues" evidence="11">
    <location>
        <begin position="417"/>
        <end position="437"/>
    </location>
</feature>
<feature type="compositionally biased region" description="Polar residues" evidence="11">
    <location>
        <begin position="895"/>
        <end position="908"/>
    </location>
</feature>
<dbReference type="InterPro" id="IPR007722">
    <property type="entry name" value="DCP2_BoxA"/>
</dbReference>
<evidence type="ECO:0000256" key="6">
    <source>
        <dbReference type="ARBA" id="ARBA00022723"/>
    </source>
</evidence>
<feature type="compositionally biased region" description="Polar residues" evidence="11">
    <location>
        <begin position="608"/>
        <end position="623"/>
    </location>
</feature>
<evidence type="ECO:0000256" key="7">
    <source>
        <dbReference type="ARBA" id="ARBA00022801"/>
    </source>
</evidence>
<dbReference type="CDD" id="cd03672">
    <property type="entry name" value="NUDIX_Dcp2p_Nudt20"/>
    <property type="match status" value="1"/>
</dbReference>
<feature type="region of interest" description="Disordered" evidence="11">
    <location>
        <begin position="346"/>
        <end position="632"/>
    </location>
</feature>
<proteinExistence type="inferred from homology"/>
<dbReference type="InterPro" id="IPR020084">
    <property type="entry name" value="NUDIX_hydrolase_CS"/>
</dbReference>
<sequence>MSIQLTDGLANQSVDLVLEDLLVRFLVNVPDEDLSSIERVFFQIEEAQWFYTDFVRQLNPLLPSMKMKSFATKLLKKCPLIWKWGDPADAISRFGKYKSTIPVRGVALFNKDLTKVVLVKGTESNAWSFPRGKISKDETDIDCAVREAEEETGFNARDLVNENDVIERTIKGKNYKIYLVKNVPEDYNFEPLARNEISKIQWHDMKSIQKKSRSNPNNFFIVSAILKPMLGWINKNKGVLNEEELMLQAEIKLKSLLGISQPKLENLDAGRELLNILQGVIPRDSQVGNNTQAMPAAYDQIIQMNLPQHLHKQFPFFNNQPIQPQPYPIPNQPFFVPQMPPNAFAPMNMSPVRSQPAHYQPMPPQAPHIPREQDSLSNDYINQQPNPSSLQKPTSIANRRPSGVNSKEFLSILNKPRNKEDENTKLSDESRSNDHVNNRSKAQHLLSLFNKDKKTASDDAKFTEGMQSDARGKSKNGSSNGYDHDFVSPHEASNELEESLIGSDDKTNRKEAGKKLTLLKRPTDAGSELMSSNSSASADILRMLGSAPKAEPKKETEDVKQNQSNEILGLLKGDKKEPEQNPNNRATAKELLGLINQKSTDNRKVEDQTQSFNTQPEPEINTSPEEEDFDDFEDFEDFENLDEYLSRHGPVSNVTSHNFDIASDDEDIYETPQNSSINAINEIQDTHAEKPVPDSKKNKIRLLKPGESLNDIIGKPDRALQQSVDSTAVSKIQDTTQKKDNVNDGRSLLDILNGGKNQNKKEVNQGPPKDYNYSPNSMDFGSVYGPPPTNNQPSPGYFSPNSAAERTAFSPFENSNSGFPINSQTDSPSTVQSHNNSNPASASLLSLLGKKPPAQSSYEPSPKTQSPQPASALTLDEIEGAQLGHMLPQPVAPPQTHSYTSEDASSPKSRPAEGQASSARTLLDLLKGGRS</sequence>
<evidence type="ECO:0000256" key="9">
    <source>
        <dbReference type="ARBA" id="ARBA00023161"/>
    </source>
</evidence>
<dbReference type="eggNOG" id="KOG2937">
    <property type="taxonomic scope" value="Eukaryota"/>
</dbReference>
<dbReference type="InterPro" id="IPR036189">
    <property type="entry name" value="DCP2_BoxA_sf"/>
</dbReference>
<evidence type="ECO:0000256" key="1">
    <source>
        <dbReference type="ARBA" id="ARBA00001936"/>
    </source>
</evidence>
<dbReference type="GO" id="GO:0003723">
    <property type="term" value="F:RNA binding"/>
    <property type="evidence" value="ECO:0007669"/>
    <property type="project" value="UniProtKB-KW"/>
</dbReference>
<dbReference type="KEGG" id="dha:DEHA2A11110g"/>
<keyword evidence="14" id="KW-1185">Reference proteome</keyword>
<keyword evidence="8" id="KW-0694">RNA-binding</keyword>
<feature type="compositionally biased region" description="Polar residues" evidence="11">
    <location>
        <begin position="855"/>
        <end position="871"/>
    </location>
</feature>
<dbReference type="InParanoid" id="Q6BYA3"/>
<dbReference type="VEuPathDB" id="FungiDB:DEHA2A11110g"/>
<dbReference type="PANTHER" id="PTHR23114">
    <property type="entry name" value="M7GPPPN-MRNA HYDROLASE"/>
    <property type="match status" value="1"/>
</dbReference>
<dbReference type="GO" id="GO:0000932">
    <property type="term" value="C:P-body"/>
    <property type="evidence" value="ECO:0007669"/>
    <property type="project" value="UniProtKB-SubCell"/>
</dbReference>
<evidence type="ECO:0000256" key="11">
    <source>
        <dbReference type="SAM" id="MobiDB-lite"/>
    </source>
</evidence>
<dbReference type="Pfam" id="PF00293">
    <property type="entry name" value="NUDIX"/>
    <property type="match status" value="1"/>
</dbReference>
<dbReference type="Gene3D" id="3.90.79.10">
    <property type="entry name" value="Nucleoside Triphosphate Pyrophosphohydrolase"/>
    <property type="match status" value="1"/>
</dbReference>
<feature type="compositionally biased region" description="Polar residues" evidence="11">
    <location>
        <begin position="375"/>
        <end position="397"/>
    </location>
</feature>
<organism evidence="13 14">
    <name type="scientific">Debaryomyces hansenii (strain ATCC 36239 / CBS 767 / BCRC 21394 / JCM 1990 / NBRC 0083 / IGC 2968)</name>
    <name type="common">Yeast</name>
    <name type="synonym">Torulaspora hansenii</name>
    <dbReference type="NCBI Taxonomy" id="284592"/>
    <lineage>
        <taxon>Eukaryota</taxon>
        <taxon>Fungi</taxon>
        <taxon>Dikarya</taxon>
        <taxon>Ascomycota</taxon>
        <taxon>Saccharomycotina</taxon>
        <taxon>Pichiomycetes</taxon>
        <taxon>Debaryomycetaceae</taxon>
        <taxon>Debaryomyces</taxon>
    </lineage>
</organism>
<gene>
    <name evidence="13" type="ordered locus">DEHA2A11110g</name>
</gene>
<dbReference type="SMART" id="SM01125">
    <property type="entry name" value="DCP2"/>
    <property type="match status" value="1"/>
</dbReference>
<dbReference type="SUPFAM" id="SSF55811">
    <property type="entry name" value="Nudix"/>
    <property type="match status" value="1"/>
</dbReference>
<feature type="compositionally biased region" description="Low complexity" evidence="11">
    <location>
        <begin position="525"/>
        <end position="538"/>
    </location>
</feature>
<dbReference type="PROSITE" id="PS51462">
    <property type="entry name" value="NUDIX"/>
    <property type="match status" value="1"/>
</dbReference>
<evidence type="ECO:0000313" key="13">
    <source>
        <dbReference type="EMBL" id="CAG84791.2"/>
    </source>
</evidence>
<dbReference type="Pfam" id="PF05026">
    <property type="entry name" value="DCP2"/>
    <property type="match status" value="1"/>
</dbReference>
<dbReference type="GeneID" id="2899523"/>
<dbReference type="GO" id="GO:0000184">
    <property type="term" value="P:nuclear-transcribed mRNA catabolic process, nonsense-mediated decay"/>
    <property type="evidence" value="ECO:0007669"/>
    <property type="project" value="UniProtKB-KW"/>
</dbReference>
<feature type="compositionally biased region" description="Polar residues" evidence="11">
    <location>
        <begin position="812"/>
        <end position="834"/>
    </location>
</feature>
<name>Q6BYA3_DEBHA</name>
<feature type="compositionally biased region" description="Low complexity" evidence="11">
    <location>
        <begin position="835"/>
        <end position="854"/>
    </location>
</feature>
<feature type="region of interest" description="Disordered" evidence="11">
    <location>
        <begin position="640"/>
        <end position="659"/>
    </location>
</feature>
<keyword evidence="4" id="KW-0963">Cytoplasm</keyword>
<comment type="similarity">
    <text evidence="3">Belongs to the Nudix hydrolase family. DCP2 subfamily.</text>
</comment>
<feature type="compositionally biased region" description="Polar residues" evidence="11">
    <location>
        <begin position="720"/>
        <end position="735"/>
    </location>
</feature>
<evidence type="ECO:0000256" key="4">
    <source>
        <dbReference type="ARBA" id="ARBA00022490"/>
    </source>
</evidence>
<feature type="region of interest" description="Disordered" evidence="11">
    <location>
        <begin position="684"/>
        <end position="931"/>
    </location>
</feature>
<comment type="subcellular location">
    <subcellularLocation>
        <location evidence="2">Cytoplasm</location>
        <location evidence="2">P-body</location>
    </subcellularLocation>
</comment>
<dbReference type="Proteomes" id="UP000000599">
    <property type="component" value="Chromosome A"/>
</dbReference>
<dbReference type="PANTHER" id="PTHR23114:SF17">
    <property type="entry name" value="M7GPPPN-MRNA HYDROLASE"/>
    <property type="match status" value="1"/>
</dbReference>
<dbReference type="STRING" id="284592.Q6BYA3"/>
<dbReference type="HOGENOM" id="CLU_014214_0_0_1"/>
<dbReference type="SUPFAM" id="SSF140586">
    <property type="entry name" value="Dcp2 domain-like"/>
    <property type="match status" value="1"/>
</dbReference>
<evidence type="ECO:0000256" key="3">
    <source>
        <dbReference type="ARBA" id="ARBA00005279"/>
    </source>
</evidence>
<evidence type="ECO:0000256" key="10">
    <source>
        <dbReference type="ARBA" id="ARBA00023211"/>
    </source>
</evidence>
<dbReference type="AlphaFoldDB" id="Q6BYA3"/>
<dbReference type="GO" id="GO:0140933">
    <property type="term" value="F:5'-(N(7)-methylguanosine 5'-triphospho)-[mRNA] hydrolase activity"/>
    <property type="evidence" value="ECO:0007669"/>
    <property type="project" value="InterPro"/>
</dbReference>
<dbReference type="OMA" id="PLIWKWG"/>
<dbReference type="GO" id="GO:0030145">
    <property type="term" value="F:manganese ion binding"/>
    <property type="evidence" value="ECO:0007669"/>
    <property type="project" value="InterPro"/>
</dbReference>
<evidence type="ECO:0000256" key="8">
    <source>
        <dbReference type="ARBA" id="ARBA00022884"/>
    </source>
</evidence>
<feature type="compositionally biased region" description="Polar residues" evidence="11">
    <location>
        <begin position="791"/>
        <end position="804"/>
    </location>
</feature>
<keyword evidence="6" id="KW-0479">Metal-binding</keyword>
<feature type="compositionally biased region" description="Basic and acidic residues" evidence="11">
    <location>
        <begin position="684"/>
        <end position="697"/>
    </location>
</feature>
<dbReference type="PROSITE" id="PS00893">
    <property type="entry name" value="NUDIX_BOX"/>
    <property type="match status" value="1"/>
</dbReference>
<evidence type="ECO:0000313" key="14">
    <source>
        <dbReference type="Proteomes" id="UP000000599"/>
    </source>
</evidence>
<dbReference type="GO" id="GO:0006397">
    <property type="term" value="P:mRNA processing"/>
    <property type="evidence" value="ECO:0007669"/>
    <property type="project" value="UniProtKB-KW"/>
</dbReference>
<dbReference type="OrthoDB" id="18996at2759"/>
<feature type="compositionally biased region" description="Basic and acidic residues" evidence="11">
    <location>
        <begin position="503"/>
        <end position="514"/>
    </location>
</feature>
<dbReference type="InterPro" id="IPR015797">
    <property type="entry name" value="NUDIX_hydrolase-like_dom_sf"/>
</dbReference>
<reference evidence="13 14" key="1">
    <citation type="journal article" date="2004" name="Nature">
        <title>Genome evolution in yeasts.</title>
        <authorList>
            <consortium name="Genolevures"/>
            <person name="Dujon B."/>
            <person name="Sherman D."/>
            <person name="Fischer G."/>
            <person name="Durrens P."/>
            <person name="Casaregola S."/>
            <person name="Lafontaine I."/>
            <person name="de Montigny J."/>
            <person name="Marck C."/>
            <person name="Neuveglise C."/>
            <person name="Talla E."/>
            <person name="Goffard N."/>
            <person name="Frangeul L."/>
            <person name="Aigle M."/>
            <person name="Anthouard V."/>
            <person name="Babour A."/>
            <person name="Barbe V."/>
            <person name="Barnay S."/>
            <person name="Blanchin S."/>
            <person name="Beckerich J.M."/>
            <person name="Beyne E."/>
            <person name="Bleykasten C."/>
            <person name="Boisrame A."/>
            <person name="Boyer J."/>
            <person name="Cattolico L."/>
            <person name="Confanioleri F."/>
            <person name="de Daruvar A."/>
            <person name="Despons L."/>
            <person name="Fabre E."/>
            <person name="Fairhead C."/>
            <person name="Ferry-Dumazet H."/>
            <person name="Groppi A."/>
            <person name="Hantraye F."/>
            <person name="Hennequin C."/>
            <person name="Jauniaux N."/>
            <person name="Joyet P."/>
            <person name="Kachouri R."/>
            <person name="Kerrest A."/>
            <person name="Koszul R."/>
            <person name="Lemaire M."/>
            <person name="Lesur I."/>
            <person name="Ma L."/>
            <person name="Muller H."/>
            <person name="Nicaud J.M."/>
            <person name="Nikolski M."/>
            <person name="Oztas S."/>
            <person name="Ozier-Kalogeropoulos O."/>
            <person name="Pellenz S."/>
            <person name="Potier S."/>
            <person name="Richard G.F."/>
            <person name="Straub M.L."/>
            <person name="Suleau A."/>
            <person name="Swennene D."/>
            <person name="Tekaia F."/>
            <person name="Wesolowski-Louvel M."/>
            <person name="Westhof E."/>
            <person name="Wirth B."/>
            <person name="Zeniou-Meyer M."/>
            <person name="Zivanovic I."/>
            <person name="Bolotin-Fukuhara M."/>
            <person name="Thierry A."/>
            <person name="Bouchier C."/>
            <person name="Caudron B."/>
            <person name="Scarpelli C."/>
            <person name="Gaillardin C."/>
            <person name="Weissenbach J."/>
            <person name="Wincker P."/>
            <person name="Souciet J.L."/>
        </authorList>
    </citation>
    <scope>NUCLEOTIDE SEQUENCE [LARGE SCALE GENOMIC DNA]</scope>
    <source>
        <strain evidence="14">ATCC 36239 / CBS 767 / BCRC 21394 / JCM 1990 / NBRC 0083 / IGC 2968</strain>
    </source>
</reference>
<comment type="cofactor">
    <cofactor evidence="1">
        <name>Mn(2+)</name>
        <dbReference type="ChEBI" id="CHEBI:29035"/>
    </cofactor>
</comment>
<dbReference type="FunCoup" id="Q6BYA3">
    <property type="interactions" value="346"/>
</dbReference>
<dbReference type="RefSeq" id="XP_456816.2">
    <property type="nucleotide sequence ID" value="XM_456816.1"/>
</dbReference>
<keyword evidence="10" id="KW-0464">Manganese</keyword>
<dbReference type="InterPro" id="IPR044099">
    <property type="entry name" value="Dcp2_NUDIX"/>
</dbReference>
<accession>Q6BYA3</accession>
<evidence type="ECO:0000256" key="5">
    <source>
        <dbReference type="ARBA" id="ARBA00022664"/>
    </source>
</evidence>